<feature type="signal peptide" evidence="5">
    <location>
        <begin position="1"/>
        <end position="28"/>
    </location>
</feature>
<dbReference type="Pfam" id="PF13517">
    <property type="entry name" value="FG-GAP_3"/>
    <property type="match status" value="1"/>
</dbReference>
<evidence type="ECO:0000313" key="7">
    <source>
        <dbReference type="Proteomes" id="UP000053039"/>
    </source>
</evidence>
<feature type="chain" id="PRO_5039405466" description="Integrin-like protein" evidence="5">
    <location>
        <begin position="29"/>
        <end position="503"/>
    </location>
</feature>
<dbReference type="GO" id="GO:0016787">
    <property type="term" value="F:hydrolase activity"/>
    <property type="evidence" value="ECO:0007669"/>
    <property type="project" value="UniProtKB-KW"/>
</dbReference>
<keyword evidence="1 5" id="KW-0732">Signal</keyword>
<dbReference type="InterPro" id="IPR028994">
    <property type="entry name" value="Integrin_alpha_N"/>
</dbReference>
<keyword evidence="3" id="KW-0378">Hydrolase</keyword>
<dbReference type="RefSeq" id="WP_031043333.1">
    <property type="nucleotide sequence ID" value="NZ_JBIBHV010000007.1"/>
</dbReference>
<keyword evidence="2" id="KW-0677">Repeat</keyword>
<name>A0A101NCR2_9ACTN</name>
<dbReference type="PANTHER" id="PTHR23221">
    <property type="entry name" value="GLYCOSYLPHOSPHATIDYLINOSITOL PHOSPHOLIPASE D"/>
    <property type="match status" value="1"/>
</dbReference>
<dbReference type="AlphaFoldDB" id="A0A101NCR2"/>
<evidence type="ECO:0000256" key="5">
    <source>
        <dbReference type="SAM" id="SignalP"/>
    </source>
</evidence>
<accession>A0A101NCR2</accession>
<dbReference type="InterPro" id="IPR013517">
    <property type="entry name" value="FG-GAP"/>
</dbReference>
<sequence>MRVQRRGWRSALAVALALGGAVALPAVAGASPHEVRDDFNGDGYADLAVAAPDGTVAGRAKAGFVGVLYGSASGLRSATKQVFSQNSAGVPGGSEAGDRFGSALTTADLDRDGYTDLVVGVGGENGGAGLVQVVWGGARGLSGGASLASGAARDGLGTKGHLAVGDVDGDGATDLLTAVDRYGLVATGGPFTRSGAATGERQVVKDRYDSRVLDLDVGDLNGDGITDVVAAQTGTDTFDSRRIAYWWGTKDGLTPWTLVWDIDGAALQGGENLAVGDVNRDGYADIVVGRAVDGYESDHDAYRAKGGRVDWIPGTSGAPDGVAEQAVNQDSPGVPGTAEKGDGFGTDVQLADVDGDGYLDVVTGVPGEDLGPATAPNSVKDAGAVVVLSGRADGLTGAGSHQVVTQNTTGVPGAAEKGDAFGGAVHAGDANGDGLADLAVGAPGENAGAGSVWSFRSRAQYVVSPGGVPVPATVVAPNGTFTFGHTLLGTTAAKARLGSEFAN</sequence>
<dbReference type="SMART" id="SM00191">
    <property type="entry name" value="Int_alpha"/>
    <property type="match status" value="5"/>
</dbReference>
<dbReference type="Pfam" id="PF01839">
    <property type="entry name" value="FG-GAP"/>
    <property type="match status" value="4"/>
</dbReference>
<keyword evidence="4" id="KW-0325">Glycoprotein</keyword>
<dbReference type="GO" id="GO:0008305">
    <property type="term" value="C:integrin complex"/>
    <property type="evidence" value="ECO:0007669"/>
    <property type="project" value="InterPro"/>
</dbReference>
<comment type="caution">
    <text evidence="6">The sequence shown here is derived from an EMBL/GenBank/DDBJ whole genome shotgun (WGS) entry which is preliminary data.</text>
</comment>
<gene>
    <name evidence="6" type="ORF">AQI94_02360</name>
</gene>
<evidence type="ECO:0000256" key="1">
    <source>
        <dbReference type="ARBA" id="ARBA00022729"/>
    </source>
</evidence>
<dbReference type="OrthoDB" id="344301at2"/>
<dbReference type="EMBL" id="LMWM01000003">
    <property type="protein sequence ID" value="KUM90662.1"/>
    <property type="molecule type" value="Genomic_DNA"/>
</dbReference>
<evidence type="ECO:0000313" key="6">
    <source>
        <dbReference type="EMBL" id="KUM90662.1"/>
    </source>
</evidence>
<proteinExistence type="predicted"/>
<evidence type="ECO:0008006" key="8">
    <source>
        <dbReference type="Google" id="ProtNLM"/>
    </source>
</evidence>
<dbReference type="PANTHER" id="PTHR23221:SF7">
    <property type="entry name" value="PHOSPHATIDYLINOSITOL-GLYCAN-SPECIFIC PHOSPHOLIPASE D"/>
    <property type="match status" value="1"/>
</dbReference>
<dbReference type="PROSITE" id="PS51470">
    <property type="entry name" value="FG_GAP"/>
    <property type="match status" value="2"/>
</dbReference>
<dbReference type="SUPFAM" id="SSF69318">
    <property type="entry name" value="Integrin alpha N-terminal domain"/>
    <property type="match status" value="1"/>
</dbReference>
<dbReference type="InterPro" id="IPR013519">
    <property type="entry name" value="Int_alpha_beta-p"/>
</dbReference>
<dbReference type="Proteomes" id="UP000053039">
    <property type="component" value="Unassembled WGS sequence"/>
</dbReference>
<reference evidence="6 7" key="1">
    <citation type="submission" date="2015-10" db="EMBL/GenBank/DDBJ databases">
        <title>Draft genome sequence of Streptomyces pseudovenezuelae DSM 40212, type strain for the species Streptomyces pseudovenezuelae.</title>
        <authorList>
            <person name="Ruckert C."/>
            <person name="Winkler A."/>
            <person name="Kalinowski J."/>
            <person name="Kampfer P."/>
            <person name="Glaeser S."/>
        </authorList>
    </citation>
    <scope>NUCLEOTIDE SEQUENCE [LARGE SCALE GENOMIC DNA]</scope>
    <source>
        <strain evidence="6 7">DSM 40212</strain>
    </source>
</reference>
<dbReference type="Gene3D" id="2.130.10.130">
    <property type="entry name" value="Integrin alpha, N-terminal"/>
    <property type="match status" value="4"/>
</dbReference>
<evidence type="ECO:0000256" key="4">
    <source>
        <dbReference type="ARBA" id="ARBA00023180"/>
    </source>
</evidence>
<evidence type="ECO:0000256" key="2">
    <source>
        <dbReference type="ARBA" id="ARBA00022737"/>
    </source>
</evidence>
<organism evidence="6 7">
    <name type="scientific">Streptomyces pseudovenezuelae</name>
    <dbReference type="NCBI Taxonomy" id="67350"/>
    <lineage>
        <taxon>Bacteria</taxon>
        <taxon>Bacillati</taxon>
        <taxon>Actinomycetota</taxon>
        <taxon>Actinomycetes</taxon>
        <taxon>Kitasatosporales</taxon>
        <taxon>Streptomycetaceae</taxon>
        <taxon>Streptomyces</taxon>
        <taxon>Streptomyces aurantiacus group</taxon>
    </lineage>
</organism>
<protein>
    <recommendedName>
        <fullName evidence="8">Integrin-like protein</fullName>
    </recommendedName>
</protein>
<dbReference type="PRINTS" id="PR01185">
    <property type="entry name" value="INTEGRINA"/>
</dbReference>
<dbReference type="InterPro" id="IPR000413">
    <property type="entry name" value="Integrin_alpha"/>
</dbReference>
<evidence type="ECO:0000256" key="3">
    <source>
        <dbReference type="ARBA" id="ARBA00022801"/>
    </source>
</evidence>
<dbReference type="GO" id="GO:0007155">
    <property type="term" value="P:cell adhesion"/>
    <property type="evidence" value="ECO:0007669"/>
    <property type="project" value="InterPro"/>
</dbReference>